<dbReference type="AlphaFoldDB" id="A0A9Q8LEE0"/>
<sequence>MGSQDEVVACQNGSCIRRSGHHGCRLEPNILTCLHKSCHQKRQQHRSNGHLRPRHSTMATNRAIPHAITPLAKCKTSNTEATTSVYSLNTIRECDRATFALTYASQLAATLLASYTAITSEANNANATAALCISSTINIRHGRHIPPILETLNVGAHQTHFLKGKTEH</sequence>
<organism evidence="1 2">
    <name type="scientific">Passalora fulva</name>
    <name type="common">Tomato leaf mold</name>
    <name type="synonym">Cladosporium fulvum</name>
    <dbReference type="NCBI Taxonomy" id="5499"/>
    <lineage>
        <taxon>Eukaryota</taxon>
        <taxon>Fungi</taxon>
        <taxon>Dikarya</taxon>
        <taxon>Ascomycota</taxon>
        <taxon>Pezizomycotina</taxon>
        <taxon>Dothideomycetes</taxon>
        <taxon>Dothideomycetidae</taxon>
        <taxon>Mycosphaerellales</taxon>
        <taxon>Mycosphaerellaceae</taxon>
        <taxon>Fulvia</taxon>
    </lineage>
</organism>
<dbReference type="KEGG" id="ffu:CLAFUR5_05298"/>
<dbReference type="Proteomes" id="UP000756132">
    <property type="component" value="Chromosome 4"/>
</dbReference>
<accession>A0A9Q8LEE0</accession>
<gene>
    <name evidence="1" type="ORF">CLAFUR5_05298</name>
</gene>
<keyword evidence="2" id="KW-1185">Reference proteome</keyword>
<reference evidence="1" key="1">
    <citation type="submission" date="2021-12" db="EMBL/GenBank/DDBJ databases">
        <authorList>
            <person name="Zaccaron A."/>
            <person name="Stergiopoulos I."/>
        </authorList>
    </citation>
    <scope>NUCLEOTIDE SEQUENCE</scope>
    <source>
        <strain evidence="1">Race5_Kim</strain>
    </source>
</reference>
<protein>
    <submittedName>
        <fullName evidence="1">Uncharacterized protein</fullName>
    </submittedName>
</protein>
<proteinExistence type="predicted"/>
<dbReference type="GeneID" id="71985176"/>
<dbReference type="RefSeq" id="XP_047760225.1">
    <property type="nucleotide sequence ID" value="XM_047904446.1"/>
</dbReference>
<evidence type="ECO:0000313" key="1">
    <source>
        <dbReference type="EMBL" id="UJO15859.1"/>
    </source>
</evidence>
<evidence type="ECO:0000313" key="2">
    <source>
        <dbReference type="Proteomes" id="UP000756132"/>
    </source>
</evidence>
<reference evidence="1" key="2">
    <citation type="journal article" date="2022" name="Microb. Genom.">
        <title>A chromosome-scale genome assembly of the tomato pathogen Cladosporium fulvum reveals a compartmentalized genome architecture and the presence of a dispensable chromosome.</title>
        <authorList>
            <person name="Zaccaron A.Z."/>
            <person name="Chen L.H."/>
            <person name="Samaras A."/>
            <person name="Stergiopoulos I."/>
        </authorList>
    </citation>
    <scope>NUCLEOTIDE SEQUENCE</scope>
    <source>
        <strain evidence="1">Race5_Kim</strain>
    </source>
</reference>
<name>A0A9Q8LEE0_PASFU</name>
<dbReference type="EMBL" id="CP090166">
    <property type="protein sequence ID" value="UJO15859.1"/>
    <property type="molecule type" value="Genomic_DNA"/>
</dbReference>